<dbReference type="PANTHER" id="PTHR47501">
    <property type="entry name" value="TRANSPOSASE-RELATED"/>
    <property type="match status" value="1"/>
</dbReference>
<dbReference type="Proteomes" id="UP000235388">
    <property type="component" value="Unassembled WGS sequence"/>
</dbReference>
<accession>A0A2N5T0P5</accession>
<comment type="caution">
    <text evidence="2">The sequence shown here is derived from an EMBL/GenBank/DDBJ whole genome shotgun (WGS) entry which is preliminary data.</text>
</comment>
<feature type="compositionally biased region" description="Polar residues" evidence="1">
    <location>
        <begin position="48"/>
        <end position="68"/>
    </location>
</feature>
<proteinExistence type="predicted"/>
<feature type="region of interest" description="Disordered" evidence="1">
    <location>
        <begin position="1"/>
        <end position="108"/>
    </location>
</feature>
<dbReference type="OrthoDB" id="10412633at2759"/>
<dbReference type="EMBL" id="PGCJ01000820">
    <property type="protein sequence ID" value="PLW19028.1"/>
    <property type="molecule type" value="Genomic_DNA"/>
</dbReference>
<dbReference type="AlphaFoldDB" id="A0A2N5T0P5"/>
<evidence type="ECO:0000256" key="1">
    <source>
        <dbReference type="SAM" id="MobiDB-lite"/>
    </source>
</evidence>
<sequence length="321" mass="35406">MTRDITPDQQEIQFTGGLTPSQSLPPSVAPISQSARKKTNLVAPGFVPTQSDSQRSLLTTVPTQSKCSVNRKKQSCRESESALASDSATEDPKSTQESTSASNTNPEDIYNIIQDSDDENAKVVANRLKAKEDRKTAPRTDGTNSILVYFLQVGDSLSYSCVWCEKVVKASTSSYYNVKIHWDVSNIKGTIRAACPSQSKAMDSGCQLPQTAAQIAQEINNHSSASKKSNNTIATFVTKGRFDNMLFNELMVFWIIQNSLPWGRFDDQTLRINLDFLNPQAKLHLQTWAATTARSLYLSLQKSVLDKINKANSKISLISNV</sequence>
<feature type="compositionally biased region" description="Polar residues" evidence="1">
    <location>
        <begin position="7"/>
        <end position="34"/>
    </location>
</feature>
<dbReference type="PANTHER" id="PTHR47501:SF5">
    <property type="entry name" value="HAT C-TERMINAL DIMERISATION DOMAIN-CONTAINING PROTEIN"/>
    <property type="match status" value="1"/>
</dbReference>
<feature type="compositionally biased region" description="Polar residues" evidence="1">
    <location>
        <begin position="95"/>
        <end position="106"/>
    </location>
</feature>
<evidence type="ECO:0000313" key="2">
    <source>
        <dbReference type="EMBL" id="PLW19028.1"/>
    </source>
</evidence>
<evidence type="ECO:0000313" key="3">
    <source>
        <dbReference type="Proteomes" id="UP000235388"/>
    </source>
</evidence>
<protein>
    <submittedName>
        <fullName evidence="2">Uncharacterized protein</fullName>
    </submittedName>
</protein>
<keyword evidence="3" id="KW-1185">Reference proteome</keyword>
<gene>
    <name evidence="2" type="ORF">PCANC_09827</name>
</gene>
<reference evidence="2 3" key="1">
    <citation type="submission" date="2017-11" db="EMBL/GenBank/DDBJ databases">
        <title>De novo assembly and phasing of dikaryotic genomes from two isolates of Puccinia coronata f. sp. avenae, the causal agent of oat crown rust.</title>
        <authorList>
            <person name="Miller M.E."/>
            <person name="Zhang Y."/>
            <person name="Omidvar V."/>
            <person name="Sperschneider J."/>
            <person name="Schwessinger B."/>
            <person name="Raley C."/>
            <person name="Palmer J.M."/>
            <person name="Garnica D."/>
            <person name="Upadhyaya N."/>
            <person name="Rathjen J."/>
            <person name="Taylor J.M."/>
            <person name="Park R.F."/>
            <person name="Dodds P.N."/>
            <person name="Hirsch C.D."/>
            <person name="Kianian S.F."/>
            <person name="Figueroa M."/>
        </authorList>
    </citation>
    <scope>NUCLEOTIDE SEQUENCE [LARGE SCALE GENOMIC DNA]</scope>
    <source>
        <strain evidence="2">12NC29</strain>
    </source>
</reference>
<name>A0A2N5T0P5_9BASI</name>
<organism evidence="2 3">
    <name type="scientific">Puccinia coronata f. sp. avenae</name>
    <dbReference type="NCBI Taxonomy" id="200324"/>
    <lineage>
        <taxon>Eukaryota</taxon>
        <taxon>Fungi</taxon>
        <taxon>Dikarya</taxon>
        <taxon>Basidiomycota</taxon>
        <taxon>Pucciniomycotina</taxon>
        <taxon>Pucciniomycetes</taxon>
        <taxon>Pucciniales</taxon>
        <taxon>Pucciniaceae</taxon>
        <taxon>Puccinia</taxon>
    </lineage>
</organism>